<gene>
    <name evidence="2" type="ORF">KIPB_011906</name>
</gene>
<comment type="caution">
    <text evidence="2">The sequence shown here is derived from an EMBL/GenBank/DDBJ whole genome shotgun (WGS) entry which is preliminary data.</text>
</comment>
<evidence type="ECO:0000256" key="1">
    <source>
        <dbReference type="SAM" id="MobiDB-lite"/>
    </source>
</evidence>
<dbReference type="Proteomes" id="UP000265618">
    <property type="component" value="Unassembled WGS sequence"/>
</dbReference>
<accession>A0A9K3D5I8</accession>
<dbReference type="AlphaFoldDB" id="A0A9K3D5I8"/>
<feature type="non-terminal residue" evidence="2">
    <location>
        <position position="1"/>
    </location>
</feature>
<sequence length="107" mass="11889">LGVSAQPPSTIAKLTQSRETGKERKRELEWRARIDTCFANKEPVLSLSGMEDKLAGNDFMEVVSYVSSASSDPSKSLDHVTHLNLEGCEIGSTYINRLKTLLEYMPN</sequence>
<feature type="non-terminal residue" evidence="2">
    <location>
        <position position="107"/>
    </location>
</feature>
<evidence type="ECO:0000313" key="2">
    <source>
        <dbReference type="EMBL" id="GIQ89439.1"/>
    </source>
</evidence>
<name>A0A9K3D5I8_9EUKA</name>
<protein>
    <submittedName>
        <fullName evidence="2">Uncharacterized protein</fullName>
    </submittedName>
</protein>
<feature type="region of interest" description="Disordered" evidence="1">
    <location>
        <begin position="1"/>
        <end position="26"/>
    </location>
</feature>
<organism evidence="2 3">
    <name type="scientific">Kipferlia bialata</name>
    <dbReference type="NCBI Taxonomy" id="797122"/>
    <lineage>
        <taxon>Eukaryota</taxon>
        <taxon>Metamonada</taxon>
        <taxon>Carpediemonas-like organisms</taxon>
        <taxon>Kipferlia</taxon>
    </lineage>
</organism>
<dbReference type="EMBL" id="BDIP01005044">
    <property type="protein sequence ID" value="GIQ89439.1"/>
    <property type="molecule type" value="Genomic_DNA"/>
</dbReference>
<proteinExistence type="predicted"/>
<evidence type="ECO:0000313" key="3">
    <source>
        <dbReference type="Proteomes" id="UP000265618"/>
    </source>
</evidence>
<reference evidence="2 3" key="1">
    <citation type="journal article" date="2018" name="PLoS ONE">
        <title>The draft genome of Kipferlia bialata reveals reductive genome evolution in fornicate parasites.</title>
        <authorList>
            <person name="Tanifuji G."/>
            <person name="Takabayashi S."/>
            <person name="Kume K."/>
            <person name="Takagi M."/>
            <person name="Nakayama T."/>
            <person name="Kamikawa R."/>
            <person name="Inagaki Y."/>
            <person name="Hashimoto T."/>
        </authorList>
    </citation>
    <scope>NUCLEOTIDE SEQUENCE [LARGE SCALE GENOMIC DNA]</scope>
    <source>
        <strain evidence="2">NY0173</strain>
    </source>
</reference>
<keyword evidence="3" id="KW-1185">Reference proteome</keyword>
<feature type="compositionally biased region" description="Polar residues" evidence="1">
    <location>
        <begin position="1"/>
        <end position="18"/>
    </location>
</feature>